<dbReference type="PaxDb" id="3055-EDP06137"/>
<dbReference type="HOGENOM" id="CLU_1047162_0_0_1"/>
<dbReference type="Proteomes" id="UP000006906">
    <property type="component" value="Chromosome 3"/>
</dbReference>
<dbReference type="OrthoDB" id="539663at2759"/>
<dbReference type="InParanoid" id="A8IE74"/>
<accession>A8IE74</accession>
<dbReference type="KEGG" id="cre:CHLRE_03g174300v5"/>
<dbReference type="RefSeq" id="XP_001703455.1">
    <property type="nucleotide sequence ID" value="XM_001703403.2"/>
</dbReference>
<name>A8IE74_CHLRE</name>
<keyword evidence="2" id="KW-1185">Reference proteome</keyword>
<evidence type="ECO:0000313" key="2">
    <source>
        <dbReference type="Proteomes" id="UP000006906"/>
    </source>
</evidence>
<evidence type="ECO:0000313" key="1">
    <source>
        <dbReference type="EMBL" id="PNW85162.1"/>
    </source>
</evidence>
<gene>
    <name evidence="1" type="ORF">CHLRE_03g174300v5</name>
</gene>
<dbReference type="GeneID" id="5728883"/>
<dbReference type="OMA" id="WIDSHRA"/>
<dbReference type="AlphaFoldDB" id="A8IE74"/>
<reference evidence="1 2" key="1">
    <citation type="journal article" date="2007" name="Science">
        <title>The Chlamydomonas genome reveals the evolution of key animal and plant functions.</title>
        <authorList>
            <person name="Merchant S.S."/>
            <person name="Prochnik S.E."/>
            <person name="Vallon O."/>
            <person name="Harris E.H."/>
            <person name="Karpowicz S.J."/>
            <person name="Witman G.B."/>
            <person name="Terry A."/>
            <person name="Salamov A."/>
            <person name="Fritz-Laylin L.K."/>
            <person name="Marechal-Drouard L."/>
            <person name="Marshall W.F."/>
            <person name="Qu L.H."/>
            <person name="Nelson D.R."/>
            <person name="Sanderfoot A.A."/>
            <person name="Spalding M.H."/>
            <person name="Kapitonov V.V."/>
            <person name="Ren Q."/>
            <person name="Ferris P."/>
            <person name="Lindquist E."/>
            <person name="Shapiro H."/>
            <person name="Lucas S.M."/>
            <person name="Grimwood J."/>
            <person name="Schmutz J."/>
            <person name="Cardol P."/>
            <person name="Cerutti H."/>
            <person name="Chanfreau G."/>
            <person name="Chen C.L."/>
            <person name="Cognat V."/>
            <person name="Croft M.T."/>
            <person name="Dent R."/>
            <person name="Dutcher S."/>
            <person name="Fernandez E."/>
            <person name="Fukuzawa H."/>
            <person name="Gonzalez-Ballester D."/>
            <person name="Gonzalez-Halphen D."/>
            <person name="Hallmann A."/>
            <person name="Hanikenne M."/>
            <person name="Hippler M."/>
            <person name="Inwood W."/>
            <person name="Jabbari K."/>
            <person name="Kalanon M."/>
            <person name="Kuras R."/>
            <person name="Lefebvre P.A."/>
            <person name="Lemaire S.D."/>
            <person name="Lobanov A.V."/>
            <person name="Lohr M."/>
            <person name="Manuell A."/>
            <person name="Meier I."/>
            <person name="Mets L."/>
            <person name="Mittag M."/>
            <person name="Mittelmeier T."/>
            <person name="Moroney J.V."/>
            <person name="Moseley J."/>
            <person name="Napoli C."/>
            <person name="Nedelcu A.M."/>
            <person name="Niyogi K."/>
            <person name="Novoselov S.V."/>
            <person name="Paulsen I.T."/>
            <person name="Pazour G."/>
            <person name="Purton S."/>
            <person name="Ral J.P."/>
            <person name="Riano-Pachon D.M."/>
            <person name="Riekhof W."/>
            <person name="Rymarquis L."/>
            <person name="Schroda M."/>
            <person name="Stern D."/>
            <person name="Umen J."/>
            <person name="Willows R."/>
            <person name="Wilson N."/>
            <person name="Zimmer S.L."/>
            <person name="Allmer J."/>
            <person name="Balk J."/>
            <person name="Bisova K."/>
            <person name="Chen C.J."/>
            <person name="Elias M."/>
            <person name="Gendler K."/>
            <person name="Hauser C."/>
            <person name="Lamb M.R."/>
            <person name="Ledford H."/>
            <person name="Long J.C."/>
            <person name="Minagawa J."/>
            <person name="Page M.D."/>
            <person name="Pan J."/>
            <person name="Pootakham W."/>
            <person name="Roje S."/>
            <person name="Rose A."/>
            <person name="Stahlberg E."/>
            <person name="Terauchi A.M."/>
            <person name="Yang P."/>
            <person name="Ball S."/>
            <person name="Bowler C."/>
            <person name="Dieckmann C.L."/>
            <person name="Gladyshev V.N."/>
            <person name="Green P."/>
            <person name="Jorgensen R."/>
            <person name="Mayfield S."/>
            <person name="Mueller-Roeber B."/>
            <person name="Rajamani S."/>
            <person name="Sayre R.T."/>
            <person name="Brokstein P."/>
            <person name="Dubchak I."/>
            <person name="Goodstein D."/>
            <person name="Hornick L."/>
            <person name="Huang Y.W."/>
            <person name="Jhaveri J."/>
            <person name="Luo Y."/>
            <person name="Martinez D."/>
            <person name="Ngau W.C."/>
            <person name="Otillar B."/>
            <person name="Poliakov A."/>
            <person name="Porter A."/>
            <person name="Szajkowski L."/>
            <person name="Werner G."/>
            <person name="Zhou K."/>
            <person name="Grigoriev I.V."/>
            <person name="Rokhsar D.S."/>
            <person name="Grossman A.R."/>
        </authorList>
    </citation>
    <scope>NUCLEOTIDE SEQUENCE [LARGE SCALE GENOMIC DNA]</scope>
    <source>
        <strain evidence="2">CC-503</strain>
    </source>
</reference>
<protein>
    <submittedName>
        <fullName evidence="1">Uncharacterized protein</fullName>
    </submittedName>
</protein>
<dbReference type="EMBL" id="CM008964">
    <property type="protein sequence ID" value="PNW85162.1"/>
    <property type="molecule type" value="Genomic_DNA"/>
</dbReference>
<sequence>MLIPMILGAINAPLKLAYKTGRLTANVRQARLPLNKLDCIAAFVLDLKGKGKLGLIWLVSKLIHGKITNAQRAGRMASWIDSHRAGPTNTSLESDLDKWIAATKPALAPAKPAAASAAAKPAAADAKPAATKVTASAAGAGSAKVPAPINAQPSGPPRDPLSRAGFVFLRDCLSRLQAGEEEVRQRFTPEAAAGGAAGGPLNVHEALAALYGTATVYRLSDALAASARRGSGSTPEDAERIQRLLDEVYVELRVALRRDLMDMLVY</sequence>
<proteinExistence type="predicted"/>
<dbReference type="Gramene" id="PNW85162">
    <property type="protein sequence ID" value="PNW85162"/>
    <property type="gene ID" value="CHLRE_03g174300v5"/>
</dbReference>
<organism evidence="1 2">
    <name type="scientific">Chlamydomonas reinhardtii</name>
    <name type="common">Chlamydomonas smithii</name>
    <dbReference type="NCBI Taxonomy" id="3055"/>
    <lineage>
        <taxon>Eukaryota</taxon>
        <taxon>Viridiplantae</taxon>
        <taxon>Chlorophyta</taxon>
        <taxon>core chlorophytes</taxon>
        <taxon>Chlorophyceae</taxon>
        <taxon>CS clade</taxon>
        <taxon>Chlamydomonadales</taxon>
        <taxon>Chlamydomonadaceae</taxon>
        <taxon>Chlamydomonas</taxon>
    </lineage>
</organism>